<sequence>MFNNAPQTVRWQPPPPPQASHATLCSLRGEPRPHPLRQNPPSIRESFDDSAFEDIQLAPPPSALTSTHYDPDLACPLDDYNPATRSHQKSLTDTLIENCRPLVTRATTSLQQSSKASFQSPTKSLASFIPTRSTPTTATTDAEAHAGQAKLLGAKISDWFTGSSAPVTLGVLPPSPTKEQHGEFAERDEDDDHDDDQRT</sequence>
<feature type="compositionally biased region" description="Polar residues" evidence="1">
    <location>
        <begin position="1"/>
        <end position="10"/>
    </location>
</feature>
<name>A0A8E2EVC8_9PEZI</name>
<proteinExistence type="predicted"/>
<organism evidence="2 3">
    <name type="scientific">Glonium stellatum</name>
    <dbReference type="NCBI Taxonomy" id="574774"/>
    <lineage>
        <taxon>Eukaryota</taxon>
        <taxon>Fungi</taxon>
        <taxon>Dikarya</taxon>
        <taxon>Ascomycota</taxon>
        <taxon>Pezizomycotina</taxon>
        <taxon>Dothideomycetes</taxon>
        <taxon>Pleosporomycetidae</taxon>
        <taxon>Gloniales</taxon>
        <taxon>Gloniaceae</taxon>
        <taxon>Glonium</taxon>
    </lineage>
</organism>
<accession>A0A8E2EVC8</accession>
<dbReference type="EMBL" id="KV750271">
    <property type="protein sequence ID" value="OCL05496.1"/>
    <property type="molecule type" value="Genomic_DNA"/>
</dbReference>
<feature type="region of interest" description="Disordered" evidence="1">
    <location>
        <begin position="165"/>
        <end position="199"/>
    </location>
</feature>
<dbReference type="AlphaFoldDB" id="A0A8E2EVC8"/>
<evidence type="ECO:0000256" key="1">
    <source>
        <dbReference type="SAM" id="MobiDB-lite"/>
    </source>
</evidence>
<reference evidence="2 3" key="1">
    <citation type="journal article" date="2016" name="Nat. Commun.">
        <title>Ectomycorrhizal ecology is imprinted in the genome of the dominant symbiotic fungus Cenococcum geophilum.</title>
        <authorList>
            <consortium name="DOE Joint Genome Institute"/>
            <person name="Peter M."/>
            <person name="Kohler A."/>
            <person name="Ohm R.A."/>
            <person name="Kuo A."/>
            <person name="Krutzmann J."/>
            <person name="Morin E."/>
            <person name="Arend M."/>
            <person name="Barry K.W."/>
            <person name="Binder M."/>
            <person name="Choi C."/>
            <person name="Clum A."/>
            <person name="Copeland A."/>
            <person name="Grisel N."/>
            <person name="Haridas S."/>
            <person name="Kipfer T."/>
            <person name="LaButti K."/>
            <person name="Lindquist E."/>
            <person name="Lipzen A."/>
            <person name="Maire R."/>
            <person name="Meier B."/>
            <person name="Mihaltcheva S."/>
            <person name="Molinier V."/>
            <person name="Murat C."/>
            <person name="Poggeler S."/>
            <person name="Quandt C.A."/>
            <person name="Sperisen C."/>
            <person name="Tritt A."/>
            <person name="Tisserant E."/>
            <person name="Crous P.W."/>
            <person name="Henrissat B."/>
            <person name="Nehls U."/>
            <person name="Egli S."/>
            <person name="Spatafora J.W."/>
            <person name="Grigoriev I.V."/>
            <person name="Martin F.M."/>
        </authorList>
    </citation>
    <scope>NUCLEOTIDE SEQUENCE [LARGE SCALE GENOMIC DNA]</scope>
    <source>
        <strain evidence="2 3">CBS 207.34</strain>
    </source>
</reference>
<evidence type="ECO:0000313" key="2">
    <source>
        <dbReference type="EMBL" id="OCL05496.1"/>
    </source>
</evidence>
<gene>
    <name evidence="2" type="ORF">AOQ84DRAFT_379530</name>
</gene>
<dbReference type="OrthoDB" id="5377009at2759"/>
<feature type="non-terminal residue" evidence="2">
    <location>
        <position position="199"/>
    </location>
</feature>
<dbReference type="Proteomes" id="UP000250140">
    <property type="component" value="Unassembled WGS sequence"/>
</dbReference>
<keyword evidence="3" id="KW-1185">Reference proteome</keyword>
<feature type="compositionally biased region" description="Acidic residues" evidence="1">
    <location>
        <begin position="186"/>
        <end position="199"/>
    </location>
</feature>
<feature type="region of interest" description="Disordered" evidence="1">
    <location>
        <begin position="1"/>
        <end position="70"/>
    </location>
</feature>
<protein>
    <submittedName>
        <fullName evidence="2">Uncharacterized protein</fullName>
    </submittedName>
</protein>
<evidence type="ECO:0000313" key="3">
    <source>
        <dbReference type="Proteomes" id="UP000250140"/>
    </source>
</evidence>